<proteinExistence type="predicted"/>
<dbReference type="InParanoid" id="A0A1Z5JGV9"/>
<organism evidence="1 2">
    <name type="scientific">Fistulifera solaris</name>
    <name type="common">Oleaginous diatom</name>
    <dbReference type="NCBI Taxonomy" id="1519565"/>
    <lineage>
        <taxon>Eukaryota</taxon>
        <taxon>Sar</taxon>
        <taxon>Stramenopiles</taxon>
        <taxon>Ochrophyta</taxon>
        <taxon>Bacillariophyta</taxon>
        <taxon>Bacillariophyceae</taxon>
        <taxon>Bacillariophycidae</taxon>
        <taxon>Naviculales</taxon>
        <taxon>Naviculaceae</taxon>
        <taxon>Fistulifera</taxon>
    </lineage>
</organism>
<accession>A0A1Z5JGV9</accession>
<evidence type="ECO:0000313" key="1">
    <source>
        <dbReference type="EMBL" id="GAX13229.1"/>
    </source>
</evidence>
<evidence type="ECO:0000313" key="2">
    <source>
        <dbReference type="Proteomes" id="UP000198406"/>
    </source>
</evidence>
<reference evidence="1 2" key="1">
    <citation type="journal article" date="2015" name="Plant Cell">
        <title>Oil accumulation by the oleaginous diatom Fistulifera solaris as revealed by the genome and transcriptome.</title>
        <authorList>
            <person name="Tanaka T."/>
            <person name="Maeda Y."/>
            <person name="Veluchamy A."/>
            <person name="Tanaka M."/>
            <person name="Abida H."/>
            <person name="Marechal E."/>
            <person name="Bowler C."/>
            <person name="Muto M."/>
            <person name="Sunaga Y."/>
            <person name="Tanaka M."/>
            <person name="Yoshino T."/>
            <person name="Taniguchi T."/>
            <person name="Fukuda Y."/>
            <person name="Nemoto M."/>
            <person name="Matsumoto M."/>
            <person name="Wong P.S."/>
            <person name="Aburatani S."/>
            <person name="Fujibuchi W."/>
        </authorList>
    </citation>
    <scope>NUCLEOTIDE SEQUENCE [LARGE SCALE GENOMIC DNA]</scope>
    <source>
        <strain evidence="1 2">JPCC DA0580</strain>
    </source>
</reference>
<protein>
    <recommendedName>
        <fullName evidence="3">F-box domain-containing protein</fullName>
    </recommendedName>
</protein>
<comment type="caution">
    <text evidence="1">The sequence shown here is derived from an EMBL/GenBank/DDBJ whole genome shotgun (WGS) entry which is preliminary data.</text>
</comment>
<keyword evidence="2" id="KW-1185">Reference proteome</keyword>
<dbReference type="AlphaFoldDB" id="A0A1Z5JGV9"/>
<evidence type="ECO:0008006" key="3">
    <source>
        <dbReference type="Google" id="ProtNLM"/>
    </source>
</evidence>
<dbReference type="EMBL" id="BDSP01000061">
    <property type="protein sequence ID" value="GAX13229.1"/>
    <property type="molecule type" value="Genomic_DNA"/>
</dbReference>
<name>A0A1Z5JGV9_FISSO</name>
<dbReference type="Proteomes" id="UP000198406">
    <property type="component" value="Unassembled WGS sequence"/>
</dbReference>
<gene>
    <name evidence="1" type="ORF">FisN_17Hh162</name>
</gene>
<sequence length="316" mass="35933">MQLDNLPEVVIFQIFEYLDGLSLAAVGSCGISTLEELSLTPHLWTHLDALISFASEVSRSAHRRVYRHAVASAFAEEMETAVLDHYTFLDPIRDPDEEKRNGELHWEGCTDCDDLPQLNLESFWGPVEFSRLEFFLRISSRSAKSLIWQGFVPAYFEFHDSSAKDGDVDDSSNDNEPEEETTITLDLGRAGASAAILSRWSELRRYLNRSGMSVGLFDNILFVVVAMVRESDDETSLVAFSSYAHHWRIQGSDVQVLMAPLRHRDGSLHDEYIYDEEADDHDHETRRLQVHMTKRTEGEDSDDECDAIITALKIIQ</sequence>